<name>A0A915ITY1_ROMCU</name>
<feature type="region of interest" description="Disordered" evidence="1">
    <location>
        <begin position="1"/>
        <end position="29"/>
    </location>
</feature>
<dbReference type="AlphaFoldDB" id="A0A915ITY1"/>
<accession>A0A915ITY1</accession>
<proteinExistence type="predicted"/>
<protein>
    <submittedName>
        <fullName evidence="3">Uncharacterized protein</fullName>
    </submittedName>
</protein>
<keyword evidence="2" id="KW-1185">Reference proteome</keyword>
<dbReference type="WBParaSite" id="nRc.2.0.1.t16839-RA">
    <property type="protein sequence ID" value="nRc.2.0.1.t16839-RA"/>
    <property type="gene ID" value="nRc.2.0.1.g16839"/>
</dbReference>
<sequence length="69" mass="7927">MGISKQQLEPQKTNYTESSRSKNFYTNTDNMTLPPLKYGWQTTPKRILVCHVKPSTIEESAARPINRNS</sequence>
<reference evidence="3" key="1">
    <citation type="submission" date="2022-11" db="UniProtKB">
        <authorList>
            <consortium name="WormBaseParasite"/>
        </authorList>
    </citation>
    <scope>IDENTIFICATION</scope>
</reference>
<organism evidence="2 3">
    <name type="scientific">Romanomermis culicivorax</name>
    <name type="common">Nematode worm</name>
    <dbReference type="NCBI Taxonomy" id="13658"/>
    <lineage>
        <taxon>Eukaryota</taxon>
        <taxon>Metazoa</taxon>
        <taxon>Ecdysozoa</taxon>
        <taxon>Nematoda</taxon>
        <taxon>Enoplea</taxon>
        <taxon>Dorylaimia</taxon>
        <taxon>Mermithida</taxon>
        <taxon>Mermithoidea</taxon>
        <taxon>Mermithidae</taxon>
        <taxon>Romanomermis</taxon>
    </lineage>
</organism>
<evidence type="ECO:0000313" key="3">
    <source>
        <dbReference type="WBParaSite" id="nRc.2.0.1.t16839-RA"/>
    </source>
</evidence>
<dbReference type="Proteomes" id="UP000887565">
    <property type="component" value="Unplaced"/>
</dbReference>
<evidence type="ECO:0000313" key="2">
    <source>
        <dbReference type="Proteomes" id="UP000887565"/>
    </source>
</evidence>
<evidence type="ECO:0000256" key="1">
    <source>
        <dbReference type="SAM" id="MobiDB-lite"/>
    </source>
</evidence>